<dbReference type="GO" id="GO:0008270">
    <property type="term" value="F:zinc ion binding"/>
    <property type="evidence" value="ECO:0007669"/>
    <property type="project" value="UniProtKB-KW"/>
</dbReference>
<evidence type="ECO:0000313" key="15">
    <source>
        <dbReference type="EMBL" id="THU57931.1"/>
    </source>
</evidence>
<evidence type="ECO:0000256" key="12">
    <source>
        <dbReference type="PROSITE-ProRule" id="PRU00175"/>
    </source>
</evidence>
<comment type="catalytic activity">
    <reaction evidence="1">
        <text>S-ubiquitinyl-[E2 ubiquitin-conjugating enzyme]-L-cysteine + [acceptor protein]-L-lysine = [E2 ubiquitin-conjugating enzyme]-L-cysteine + N(6)-ubiquitinyl-[acceptor protein]-L-lysine.</text>
        <dbReference type="EC" id="2.3.2.27"/>
    </reaction>
</comment>
<comment type="caution">
    <text evidence="15">The sequence shown here is derived from an EMBL/GenBank/DDBJ whole genome shotgun (WGS) entry which is preliminary data.</text>
</comment>
<evidence type="ECO:0000256" key="3">
    <source>
        <dbReference type="ARBA" id="ARBA00012483"/>
    </source>
</evidence>
<keyword evidence="4" id="KW-0808">Transferase</keyword>
<dbReference type="EMBL" id="PYDT01000006">
    <property type="protein sequence ID" value="THU57931.1"/>
    <property type="molecule type" value="Genomic_DNA"/>
</dbReference>
<dbReference type="InterPro" id="IPR045194">
    <property type="entry name" value="MGRN1/RNF157-like"/>
</dbReference>
<keyword evidence="7 12" id="KW-0863">Zinc-finger</keyword>
<dbReference type="SUPFAM" id="SSF57850">
    <property type="entry name" value="RING/U-box"/>
    <property type="match status" value="1"/>
</dbReference>
<keyword evidence="9" id="KW-0862">Zinc</keyword>
<dbReference type="FunFam" id="3.30.40.10:FF:000115">
    <property type="entry name" value="probable E3 ubiquitin-protein ligase LOG2"/>
    <property type="match status" value="1"/>
</dbReference>
<evidence type="ECO:0000256" key="2">
    <source>
        <dbReference type="ARBA" id="ARBA00004906"/>
    </source>
</evidence>
<dbReference type="Pfam" id="PF13920">
    <property type="entry name" value="zf-C3HC4_3"/>
    <property type="match status" value="1"/>
</dbReference>
<dbReference type="InterPro" id="IPR001841">
    <property type="entry name" value="Znf_RING"/>
</dbReference>
<dbReference type="InterPro" id="IPR045195">
    <property type="entry name" value="LOG2-like_mRING_C3HC5"/>
</dbReference>
<dbReference type="PROSITE" id="PS50089">
    <property type="entry name" value="ZF_RING_2"/>
    <property type="match status" value="1"/>
</dbReference>
<keyword evidence="6" id="KW-0479">Metal-binding</keyword>
<evidence type="ECO:0000256" key="9">
    <source>
        <dbReference type="ARBA" id="ARBA00022833"/>
    </source>
</evidence>
<organism evidence="15 16">
    <name type="scientific">Musa balbisiana</name>
    <name type="common">Banana</name>
    <dbReference type="NCBI Taxonomy" id="52838"/>
    <lineage>
        <taxon>Eukaryota</taxon>
        <taxon>Viridiplantae</taxon>
        <taxon>Streptophyta</taxon>
        <taxon>Embryophyta</taxon>
        <taxon>Tracheophyta</taxon>
        <taxon>Spermatophyta</taxon>
        <taxon>Magnoliopsida</taxon>
        <taxon>Liliopsida</taxon>
        <taxon>Zingiberales</taxon>
        <taxon>Musaceae</taxon>
        <taxon>Musa</taxon>
    </lineage>
</organism>
<evidence type="ECO:0000256" key="4">
    <source>
        <dbReference type="ARBA" id="ARBA00022679"/>
    </source>
</evidence>
<dbReference type="EC" id="2.3.2.27" evidence="3"/>
<gene>
    <name evidence="15" type="ORF">C4D60_Mb03t08790</name>
</gene>
<keyword evidence="8" id="KW-0833">Ubl conjugation pathway</keyword>
<comment type="similarity">
    <text evidence="11">Belongs to the RING-type zinc finger family. LOG2 subfamily.</text>
</comment>
<dbReference type="PANTHER" id="PTHR22996">
    <property type="entry name" value="MAHOGUNIN"/>
    <property type="match status" value="1"/>
</dbReference>
<evidence type="ECO:0000256" key="5">
    <source>
        <dbReference type="ARBA" id="ARBA00022707"/>
    </source>
</evidence>
<feature type="compositionally biased region" description="Pro residues" evidence="13">
    <location>
        <begin position="41"/>
        <end position="55"/>
    </location>
</feature>
<comment type="pathway">
    <text evidence="2">Protein modification; protein ubiquitination.</text>
</comment>
<keyword evidence="5" id="KW-0519">Myristate</keyword>
<dbReference type="InterPro" id="IPR058981">
    <property type="entry name" value="MGRN1/RNF157-like_N"/>
</dbReference>
<evidence type="ECO:0000256" key="10">
    <source>
        <dbReference type="ARBA" id="ARBA00023288"/>
    </source>
</evidence>
<evidence type="ECO:0000256" key="7">
    <source>
        <dbReference type="ARBA" id="ARBA00022771"/>
    </source>
</evidence>
<evidence type="ECO:0000256" key="6">
    <source>
        <dbReference type="ARBA" id="ARBA00022723"/>
    </source>
</evidence>
<proteinExistence type="inferred from homology"/>
<dbReference type="InterPro" id="IPR013083">
    <property type="entry name" value="Znf_RING/FYVE/PHD"/>
</dbReference>
<evidence type="ECO:0000259" key="14">
    <source>
        <dbReference type="PROSITE" id="PS50089"/>
    </source>
</evidence>
<dbReference type="GO" id="GO:0061630">
    <property type="term" value="F:ubiquitin protein ligase activity"/>
    <property type="evidence" value="ECO:0007669"/>
    <property type="project" value="UniProtKB-EC"/>
</dbReference>
<reference evidence="15 16" key="1">
    <citation type="journal article" date="2019" name="Nat. Plants">
        <title>Genome sequencing of Musa balbisiana reveals subgenome evolution and function divergence in polyploid bananas.</title>
        <authorList>
            <person name="Yao X."/>
        </authorList>
    </citation>
    <scope>NUCLEOTIDE SEQUENCE [LARGE SCALE GENOMIC DNA]</scope>
    <source>
        <strain evidence="16">cv. DH-PKW</strain>
        <tissue evidence="15">Leaves</tissue>
    </source>
</reference>
<feature type="compositionally biased region" description="Low complexity" evidence="13">
    <location>
        <begin position="30"/>
        <end position="40"/>
    </location>
</feature>
<keyword evidence="10" id="KW-0449">Lipoprotein</keyword>
<keyword evidence="16" id="KW-1185">Reference proteome</keyword>
<dbReference type="SMART" id="SM00184">
    <property type="entry name" value="RING"/>
    <property type="match status" value="1"/>
</dbReference>
<evidence type="ECO:0000256" key="8">
    <source>
        <dbReference type="ARBA" id="ARBA00022786"/>
    </source>
</evidence>
<evidence type="ECO:0000313" key="16">
    <source>
        <dbReference type="Proteomes" id="UP000317650"/>
    </source>
</evidence>
<name>A0A4S8J8M1_MUSBA</name>
<dbReference type="CDD" id="cd16789">
    <property type="entry name" value="mRING-HC-C3HC5_MGRN1-like"/>
    <property type="match status" value="1"/>
</dbReference>
<dbReference type="STRING" id="52838.A0A4S8J8M1"/>
<dbReference type="PANTHER" id="PTHR22996:SF4">
    <property type="entry name" value="E3 UBIQUITIN-PROTEIN LIGASE LUL4-RELATED"/>
    <property type="match status" value="1"/>
</dbReference>
<evidence type="ECO:0000256" key="11">
    <source>
        <dbReference type="ARBA" id="ARBA00025721"/>
    </source>
</evidence>
<dbReference type="GO" id="GO:0016567">
    <property type="term" value="P:protein ubiquitination"/>
    <property type="evidence" value="ECO:0007669"/>
    <property type="project" value="TreeGrafter"/>
</dbReference>
<protein>
    <recommendedName>
        <fullName evidence="3">RING-type E3 ubiquitin transferase</fullName>
        <ecNumber evidence="3">2.3.2.27</ecNumber>
    </recommendedName>
</protein>
<dbReference type="Pfam" id="PF26192">
    <property type="entry name" value="RNF157-like_N"/>
    <property type="match status" value="2"/>
</dbReference>
<dbReference type="Proteomes" id="UP000317650">
    <property type="component" value="Chromosome 3"/>
</dbReference>
<feature type="domain" description="RING-type" evidence="14">
    <location>
        <begin position="339"/>
        <end position="378"/>
    </location>
</feature>
<sequence length="394" mass="43387">MGQSSSNWRKNDYHRQNPSFPYSSPPPGPNQSATSSSHLPLSPPIPPPSQPPPPRSNYSTPYPMPSPPNPTTSYYHQSSPWTCRPPYPQHYGPGRSGAWWMPPPLPPPIHSPGMAGQPPALPPPPFVEQTKTVKNDVNVHKDSIRLVPDEQNPDHHLVSFTFDAMVDGSFNAITVPCLLFKVDFDNSVTIYYFAKEGANATISSIYVDMYTPKGITFLKGLGQTFIQPSGSGIDLGFFDLDELSKPLEGDVFPLVIYAKSCRPSPSKDVHGIESSSPAHAQITQAVIEKSNDGNFKVKVVKQILWVEGERYELQEIFGLSPVEAEISGGDDDDDMGKECVICLSEPRDTTVLPCRHMCMCGECAKALRLQSNKCPICRQPVEQLMEIKVKTADP</sequence>
<accession>A0A4S8J8M1</accession>
<dbReference type="AlphaFoldDB" id="A0A4S8J8M1"/>
<feature type="region of interest" description="Disordered" evidence="13">
    <location>
        <begin position="1"/>
        <end position="79"/>
    </location>
</feature>
<dbReference type="Gene3D" id="3.30.40.10">
    <property type="entry name" value="Zinc/RING finger domain, C3HC4 (zinc finger)"/>
    <property type="match status" value="1"/>
</dbReference>
<evidence type="ECO:0000256" key="13">
    <source>
        <dbReference type="SAM" id="MobiDB-lite"/>
    </source>
</evidence>
<evidence type="ECO:0000256" key="1">
    <source>
        <dbReference type="ARBA" id="ARBA00000900"/>
    </source>
</evidence>